<dbReference type="Proteomes" id="UP000239187">
    <property type="component" value="Chromosome"/>
</dbReference>
<dbReference type="PANTHER" id="PTHR35332">
    <property type="entry name" value="REGULATION OF ENOLASE PROTEIN 1"/>
    <property type="match status" value="1"/>
</dbReference>
<dbReference type="InterPro" id="IPR013320">
    <property type="entry name" value="ConA-like_dom_sf"/>
</dbReference>
<proteinExistence type="predicted"/>
<evidence type="ECO:0000313" key="1">
    <source>
        <dbReference type="EMBL" id="AUZ88518.1"/>
    </source>
</evidence>
<sequence length="222" mass="24778">MRGKFSWRALIYRVAPRQPLIKLEKIVKRSIGWDEGTWTNVPVRVVSDESGLQVTARKGSDAWGLSSYGVIHASEHALLMGMRPQSAMEVQFNLDLSAQFDQAGIFIRIDDETWMKAGVEIIEGQEHLGTVVTRVISDWSLSPVPEWSGRKVTIRCSRSGSALTIRARVADEPWRLIRATPLDPDATVQAGPFCCAPINADLTVHFISWRITPPDPALRAYI</sequence>
<dbReference type="AlphaFoldDB" id="A0A2L0UH29"/>
<accession>A0A2L0UH29</accession>
<reference evidence="1 2" key="1">
    <citation type="submission" date="2017-11" db="EMBL/GenBank/DDBJ databases">
        <title>Draft genome of Arthrobacter agilis strain UMCV2, a plant growth-promoting rhizobacterium and biocontrol capacity of phytopathogenic fungi.</title>
        <authorList>
            <person name="Martinez-Camara R."/>
            <person name="Santoyo G."/>
            <person name="Moreno-Hagelsieb G."/>
            <person name="Valencia-Cantero E."/>
        </authorList>
    </citation>
    <scope>NUCLEOTIDE SEQUENCE [LARGE SCALE GENOMIC DNA]</scope>
    <source>
        <strain evidence="1 2">UMCV2</strain>
    </source>
</reference>
<gene>
    <name evidence="1" type="ORF">CVO76_13390</name>
</gene>
<organism evidence="1 2">
    <name type="scientific">Arthrobacter agilis</name>
    <dbReference type="NCBI Taxonomy" id="37921"/>
    <lineage>
        <taxon>Bacteria</taxon>
        <taxon>Bacillati</taxon>
        <taxon>Actinomycetota</taxon>
        <taxon>Actinomycetes</taxon>
        <taxon>Micrococcales</taxon>
        <taxon>Micrococcaceae</taxon>
        <taxon>Arthrobacter</taxon>
    </lineage>
</organism>
<dbReference type="Pfam" id="PF07081">
    <property type="entry name" value="DUF1349"/>
    <property type="match status" value="1"/>
</dbReference>
<dbReference type="Gene3D" id="2.60.120.200">
    <property type="match status" value="1"/>
</dbReference>
<name>A0A2L0UH29_9MICC</name>
<dbReference type="PANTHER" id="PTHR35332:SF2">
    <property type="entry name" value="REGULATION OF ENOLASE PROTEIN 1"/>
    <property type="match status" value="1"/>
</dbReference>
<dbReference type="InterPro" id="IPR009784">
    <property type="entry name" value="DUF1349"/>
</dbReference>
<protein>
    <submittedName>
        <fullName evidence="1">DUF1349 domain-containing protein</fullName>
    </submittedName>
</protein>
<dbReference type="SUPFAM" id="SSF49899">
    <property type="entry name" value="Concanavalin A-like lectins/glucanases"/>
    <property type="match status" value="1"/>
</dbReference>
<dbReference type="EMBL" id="CP024915">
    <property type="protein sequence ID" value="AUZ88518.1"/>
    <property type="molecule type" value="Genomic_DNA"/>
</dbReference>
<evidence type="ECO:0000313" key="2">
    <source>
        <dbReference type="Proteomes" id="UP000239187"/>
    </source>
</evidence>